<reference evidence="1 2" key="1">
    <citation type="submission" date="2019-03" db="EMBL/GenBank/DDBJ databases">
        <title>Sequencing the genomes of 1000 actinobacteria strains.</title>
        <authorList>
            <person name="Klenk H.-P."/>
        </authorList>
    </citation>
    <scope>NUCLEOTIDE SEQUENCE [LARGE SCALE GENOMIC DNA]</scope>
    <source>
        <strain evidence="1 2">DSM 18936</strain>
    </source>
</reference>
<organism evidence="1 2">
    <name type="scientific">Ilumatobacter fluminis</name>
    <dbReference type="NCBI Taxonomy" id="467091"/>
    <lineage>
        <taxon>Bacteria</taxon>
        <taxon>Bacillati</taxon>
        <taxon>Actinomycetota</taxon>
        <taxon>Acidimicrobiia</taxon>
        <taxon>Acidimicrobiales</taxon>
        <taxon>Ilumatobacteraceae</taxon>
        <taxon>Ilumatobacter</taxon>
    </lineage>
</organism>
<dbReference type="InterPro" id="IPR045773">
    <property type="entry name" value="DUF6226"/>
</dbReference>
<dbReference type="Proteomes" id="UP000294558">
    <property type="component" value="Unassembled WGS sequence"/>
</dbReference>
<gene>
    <name evidence="1" type="ORF">BDK89_3991</name>
</gene>
<keyword evidence="2" id="KW-1185">Reference proteome</keyword>
<protein>
    <submittedName>
        <fullName evidence="1">Uncharacterized protein</fullName>
    </submittedName>
</protein>
<dbReference type="Pfam" id="PF19736">
    <property type="entry name" value="DUF6226"/>
    <property type="match status" value="1"/>
</dbReference>
<comment type="caution">
    <text evidence="1">The sequence shown here is derived from an EMBL/GenBank/DDBJ whole genome shotgun (WGS) entry which is preliminary data.</text>
</comment>
<dbReference type="OrthoDB" id="3290597at2"/>
<dbReference type="RefSeq" id="WP_133870595.1">
    <property type="nucleotide sequence ID" value="NZ_SOAU01000001.1"/>
</dbReference>
<name>A0A4R7I435_9ACTN</name>
<accession>A0A4R7I435</accession>
<dbReference type="AlphaFoldDB" id="A0A4R7I435"/>
<evidence type="ECO:0000313" key="1">
    <source>
        <dbReference type="EMBL" id="TDT18371.1"/>
    </source>
</evidence>
<sequence length="245" mass="26929">MDRFAELLVEVDAAFAVTARGLRQWDDPHPDRMPLDEEYSRVLDPAKWRIIGARVDAWADALVAAGLATMERDVTTDWIDPPGTDLQRTDRLVPTRSGALPIVFARSRIEGLLDTGVTIGAGDPAATVEMIPDCGCDACDSGSDDVLEQIDRSVGGVVRGDFRHLWRRVKRPRQPGWFRYLPAPGTPIDDAPFAETWALPELETITVRGGGRGAHNLTDERGIDAILADPVGWTETTGEPWFDES</sequence>
<evidence type="ECO:0000313" key="2">
    <source>
        <dbReference type="Proteomes" id="UP000294558"/>
    </source>
</evidence>
<dbReference type="EMBL" id="SOAU01000001">
    <property type="protein sequence ID" value="TDT18371.1"/>
    <property type="molecule type" value="Genomic_DNA"/>
</dbReference>
<proteinExistence type="predicted"/>